<comment type="caution">
    <text evidence="2">The sequence shown here is derived from an EMBL/GenBank/DDBJ whole genome shotgun (WGS) entry which is preliminary data.</text>
</comment>
<dbReference type="RefSeq" id="WP_136373698.1">
    <property type="nucleotide sequence ID" value="NZ_SSOB01000064.1"/>
</dbReference>
<protein>
    <submittedName>
        <fullName evidence="2">Uncharacterized protein</fullName>
    </submittedName>
</protein>
<dbReference type="EMBL" id="SSOB01000064">
    <property type="protein sequence ID" value="THF73050.1"/>
    <property type="molecule type" value="Genomic_DNA"/>
</dbReference>
<dbReference type="Proteomes" id="UP000310636">
    <property type="component" value="Unassembled WGS sequence"/>
</dbReference>
<evidence type="ECO:0000313" key="2">
    <source>
        <dbReference type="EMBL" id="THF73050.1"/>
    </source>
</evidence>
<keyword evidence="3" id="KW-1185">Reference proteome</keyword>
<keyword evidence="1" id="KW-0732">Signal</keyword>
<accession>A0A4S4BGS9</accession>
<feature type="chain" id="PRO_5020761678" evidence="1">
    <location>
        <begin position="25"/>
        <end position="239"/>
    </location>
</feature>
<evidence type="ECO:0000313" key="3">
    <source>
        <dbReference type="Proteomes" id="UP000310636"/>
    </source>
</evidence>
<gene>
    <name evidence="2" type="ORF">E6C55_30905</name>
</gene>
<organism evidence="2 3">
    <name type="scientific">Cohnella fermenti</name>
    <dbReference type="NCBI Taxonomy" id="2565925"/>
    <lineage>
        <taxon>Bacteria</taxon>
        <taxon>Bacillati</taxon>
        <taxon>Bacillota</taxon>
        <taxon>Bacilli</taxon>
        <taxon>Bacillales</taxon>
        <taxon>Paenibacillaceae</taxon>
        <taxon>Cohnella</taxon>
    </lineage>
</organism>
<name>A0A4S4BGS9_9BACL</name>
<dbReference type="OrthoDB" id="513476at2"/>
<sequence length="239" mass="25659">MRRKVPSLLIFIVLLFSFAIPAYANDYARVANLGVSIQGGYFSAANTTLSGGFSSTNTCNFVVKTQWLGFGSGSTSAGWIEVGRVNGATENPSGAYTCGTTKVSNADGYYTAAQSSAGVYEEYLVTGFSTSGTHNYQIQYTSGTNWVAYVDYTSVHTYSRTETTATRHRVGFETNNTSATWTSGNTSTAIQTLGTGGSWSNWTTGTREDYSTGYNSLLWYANFGTSGGTTNYSTATYTR</sequence>
<dbReference type="AlphaFoldDB" id="A0A4S4BGS9"/>
<feature type="signal peptide" evidence="1">
    <location>
        <begin position="1"/>
        <end position="24"/>
    </location>
</feature>
<reference evidence="2 3" key="1">
    <citation type="submission" date="2019-04" db="EMBL/GenBank/DDBJ databases">
        <title>Cohnella sp. nov. isolated from preserved vegetables.</title>
        <authorList>
            <person name="Lin S.-Y."/>
            <person name="Hung M.-H."/>
            <person name="Young C.-C."/>
        </authorList>
    </citation>
    <scope>NUCLEOTIDE SEQUENCE [LARGE SCALE GENOMIC DNA]</scope>
    <source>
        <strain evidence="2 3">CC-MHH1044</strain>
    </source>
</reference>
<proteinExistence type="predicted"/>
<evidence type="ECO:0000256" key="1">
    <source>
        <dbReference type="SAM" id="SignalP"/>
    </source>
</evidence>